<dbReference type="RefSeq" id="WP_207561162.1">
    <property type="nucleotide sequence ID" value="NZ_CP046072.1"/>
</dbReference>
<proteinExistence type="predicted"/>
<accession>A0A975B1E7</accession>
<keyword evidence="1" id="KW-0812">Transmembrane</keyword>
<dbReference type="InterPro" id="IPR036737">
    <property type="entry name" value="OmpA-like_sf"/>
</dbReference>
<keyword evidence="1" id="KW-0472">Membrane</keyword>
<keyword evidence="1" id="KW-1133">Transmembrane helix</keyword>
<reference evidence="2" key="2">
    <citation type="submission" date="2021-04" db="EMBL/GenBank/DDBJ databases">
        <title>Isolation and characterization of a novel species of the genus Sulfurimonas.</title>
        <authorList>
            <person name="Fukui M."/>
        </authorList>
    </citation>
    <scope>NUCLEOTIDE SEQUENCE</scope>
    <source>
        <strain evidence="2">H1576</strain>
    </source>
</reference>
<sequence>MSISDMMSGLMLVFLFIAISFMIEVEKEKQGMKDIAISYRDTKANLNEALYSEFENDLEAWGATITQENSITFNSPEVLFEVSKSNIKNDFKTILEEFFVRYVKVLTSKEYKDEIKELRVEGHTSDKWGNILSEKEIYLKNMQLSQSRAYEVLSYCYSLEDETIKENRTWLEKHFRANGMAFSKLKKNDKARRVEFSIQMKSEDKVYEILK</sequence>
<protein>
    <submittedName>
        <fullName evidence="2">OmpA family protein</fullName>
    </submittedName>
</protein>
<gene>
    <name evidence="2" type="ORF">GJV85_09585</name>
</gene>
<dbReference type="Proteomes" id="UP000671852">
    <property type="component" value="Chromosome"/>
</dbReference>
<evidence type="ECO:0000256" key="1">
    <source>
        <dbReference type="SAM" id="Phobius"/>
    </source>
</evidence>
<organism evidence="2 3">
    <name type="scientific">Sulfurimonas aquatica</name>
    <dbReference type="NCBI Taxonomy" id="2672570"/>
    <lineage>
        <taxon>Bacteria</taxon>
        <taxon>Pseudomonadati</taxon>
        <taxon>Campylobacterota</taxon>
        <taxon>Epsilonproteobacteria</taxon>
        <taxon>Campylobacterales</taxon>
        <taxon>Sulfurimonadaceae</taxon>
        <taxon>Sulfurimonas</taxon>
    </lineage>
</organism>
<feature type="transmembrane region" description="Helical" evidence="1">
    <location>
        <begin position="6"/>
        <end position="23"/>
    </location>
</feature>
<dbReference type="Gene3D" id="3.30.1330.60">
    <property type="entry name" value="OmpA-like domain"/>
    <property type="match status" value="1"/>
</dbReference>
<evidence type="ECO:0000313" key="3">
    <source>
        <dbReference type="Proteomes" id="UP000671852"/>
    </source>
</evidence>
<evidence type="ECO:0000313" key="2">
    <source>
        <dbReference type="EMBL" id="QSZ42345.1"/>
    </source>
</evidence>
<dbReference type="AlphaFoldDB" id="A0A975B1E7"/>
<keyword evidence="3" id="KW-1185">Reference proteome</keyword>
<name>A0A975B1E7_9BACT</name>
<dbReference type="KEGG" id="saqt:GJV85_09585"/>
<dbReference type="SUPFAM" id="SSF103088">
    <property type="entry name" value="OmpA-like"/>
    <property type="match status" value="1"/>
</dbReference>
<reference evidence="2" key="1">
    <citation type="submission" date="2019-11" db="EMBL/GenBank/DDBJ databases">
        <authorList>
            <person name="Kojima H."/>
        </authorList>
    </citation>
    <scope>NUCLEOTIDE SEQUENCE</scope>
    <source>
        <strain evidence="2">H1576</strain>
    </source>
</reference>
<dbReference type="EMBL" id="CP046072">
    <property type="protein sequence ID" value="QSZ42345.1"/>
    <property type="molecule type" value="Genomic_DNA"/>
</dbReference>